<evidence type="ECO:0000313" key="4">
    <source>
        <dbReference type="Proteomes" id="UP000005239"/>
    </source>
</evidence>
<dbReference type="AlphaFoldDB" id="A0A2A6CD77"/>
<feature type="region of interest" description="Disordered" evidence="1">
    <location>
        <begin position="507"/>
        <end position="600"/>
    </location>
</feature>
<feature type="compositionally biased region" description="Basic and acidic residues" evidence="1">
    <location>
        <begin position="119"/>
        <end position="135"/>
    </location>
</feature>
<dbReference type="InterPro" id="IPR029058">
    <property type="entry name" value="AB_hydrolase_fold"/>
</dbReference>
<evidence type="ECO:0000259" key="2">
    <source>
        <dbReference type="Pfam" id="PF22749"/>
    </source>
</evidence>
<protein>
    <recommendedName>
        <fullName evidence="2">Arb2 domain-containing protein</fullName>
    </recommendedName>
</protein>
<dbReference type="Pfam" id="PF22749">
    <property type="entry name" value="Arb2"/>
    <property type="match status" value="1"/>
</dbReference>
<dbReference type="EnsemblMetazoa" id="PPA14983.1">
    <property type="protein sequence ID" value="PPA14983.1"/>
    <property type="gene ID" value="WBGene00104537"/>
</dbReference>
<feature type="region of interest" description="Disordered" evidence="1">
    <location>
        <begin position="1"/>
        <end position="190"/>
    </location>
</feature>
<organism evidence="3 4">
    <name type="scientific">Pristionchus pacificus</name>
    <name type="common">Parasitic nematode worm</name>
    <dbReference type="NCBI Taxonomy" id="54126"/>
    <lineage>
        <taxon>Eukaryota</taxon>
        <taxon>Metazoa</taxon>
        <taxon>Ecdysozoa</taxon>
        <taxon>Nematoda</taxon>
        <taxon>Chromadorea</taxon>
        <taxon>Rhabditida</taxon>
        <taxon>Rhabditina</taxon>
        <taxon>Diplogasteromorpha</taxon>
        <taxon>Diplogasteroidea</taxon>
        <taxon>Neodiplogasteridae</taxon>
        <taxon>Pristionchus</taxon>
    </lineage>
</organism>
<evidence type="ECO:0000313" key="3">
    <source>
        <dbReference type="EnsemblMetazoa" id="PPA14983.1"/>
    </source>
</evidence>
<feature type="compositionally biased region" description="Basic and acidic residues" evidence="1">
    <location>
        <begin position="518"/>
        <end position="570"/>
    </location>
</feature>
<accession>A0A2A6CD77</accession>
<sequence>MNGDNSALRKRKSTASPTKMGATVSKLFGWGTKTKEEEAAPSSSKTDVADVETLSSRIAAGGDDDATSKVVDDVEMAESLSKKDDDGPPALDRQDDQPSEELPLDSTPDSSPAPSPVKTADKEKVEDVVEAKDAQKEEEDIKEPIGEGAPPNLADGTGKEVTTQQPGSSKKVDKVVEKTPPPLRSSSSRGKKTIADFGYHLVDGKLRTIEGDEGFKFTTQREYEQLGDLIGDYVYELLEAEGVTKRYLEVGRNRRFYFASRDYEKKHRILVLIHGSGVVKAGQWARRLIINESLERGTQLPYVKRALALDWGVVVINYNETCVGQTKGCHGPDAHGTTEMRFALKHRDALNAEIVVVAHSAGGGVISSAIKDMHRLGDDRVLCVALTDSWFSEGQNVGVVVVFAVNFHTTKKQLSRRAGVFQMFSGDVTHEGSSSSCINACFALLEGVTVDTTNDDFIELLADAEQIISAEYKEKQRAKRRQEAGDTASVKSLELEKAKGEEAIVKKKKKEEEEGTEKEEKKEEKEGEAKEKEEVKKEDEEVKKEKEETKEEDKESKDEKDTPKKEKAVDDDGATECAGRSEKEAVEEKDASPRYSDTEN</sequence>
<dbReference type="PANTHER" id="PTHR21357:SF4">
    <property type="entry name" value="FAM172 FAMILY PROTEIN HOMOLOG CG10038"/>
    <property type="match status" value="1"/>
</dbReference>
<feature type="domain" description="Arb2" evidence="2">
    <location>
        <begin position="192"/>
        <end position="324"/>
    </location>
</feature>
<feature type="compositionally biased region" description="Basic and acidic residues" evidence="1">
    <location>
        <begin position="80"/>
        <end position="96"/>
    </location>
</feature>
<dbReference type="OrthoDB" id="421951at2759"/>
<accession>A0A8R1UBS5</accession>
<dbReference type="GO" id="GO:0005634">
    <property type="term" value="C:nucleus"/>
    <property type="evidence" value="ECO:0000318"/>
    <property type="project" value="GO_Central"/>
</dbReference>
<dbReference type="InterPro" id="IPR048263">
    <property type="entry name" value="Arb2"/>
</dbReference>
<evidence type="ECO:0000256" key="1">
    <source>
        <dbReference type="SAM" id="MobiDB-lite"/>
    </source>
</evidence>
<gene>
    <name evidence="3" type="primary">WBGene00104537</name>
</gene>
<proteinExistence type="predicted"/>
<name>A0A2A6CD77_PRIPA</name>
<dbReference type="GO" id="GO:0031048">
    <property type="term" value="P:regulatory ncRNA-mediated heterochromatin formation"/>
    <property type="evidence" value="ECO:0000318"/>
    <property type="project" value="GO_Central"/>
</dbReference>
<reference evidence="4" key="1">
    <citation type="journal article" date="2008" name="Nat. Genet.">
        <title>The Pristionchus pacificus genome provides a unique perspective on nematode lifestyle and parasitism.</title>
        <authorList>
            <person name="Dieterich C."/>
            <person name="Clifton S.W."/>
            <person name="Schuster L.N."/>
            <person name="Chinwalla A."/>
            <person name="Delehaunty K."/>
            <person name="Dinkelacker I."/>
            <person name="Fulton L."/>
            <person name="Fulton R."/>
            <person name="Godfrey J."/>
            <person name="Minx P."/>
            <person name="Mitreva M."/>
            <person name="Roeseler W."/>
            <person name="Tian H."/>
            <person name="Witte H."/>
            <person name="Yang S.P."/>
            <person name="Wilson R.K."/>
            <person name="Sommer R.J."/>
        </authorList>
    </citation>
    <scope>NUCLEOTIDE SEQUENCE [LARGE SCALE GENOMIC DNA]</scope>
    <source>
        <strain evidence="4">PS312</strain>
    </source>
</reference>
<keyword evidence="4" id="KW-1185">Reference proteome</keyword>
<reference evidence="3" key="2">
    <citation type="submission" date="2022-06" db="UniProtKB">
        <authorList>
            <consortium name="EnsemblMetazoa"/>
        </authorList>
    </citation>
    <scope>IDENTIFICATION</scope>
    <source>
        <strain evidence="3">PS312</strain>
    </source>
</reference>
<feature type="compositionally biased region" description="Basic and acidic residues" evidence="1">
    <location>
        <begin position="579"/>
        <end position="592"/>
    </location>
</feature>
<dbReference type="SUPFAM" id="SSF53474">
    <property type="entry name" value="alpha/beta-Hydrolases"/>
    <property type="match status" value="1"/>
</dbReference>
<dbReference type="InterPro" id="IPR053858">
    <property type="entry name" value="Arb2_dom"/>
</dbReference>
<dbReference type="Proteomes" id="UP000005239">
    <property type="component" value="Unassembled WGS sequence"/>
</dbReference>
<dbReference type="PANTHER" id="PTHR21357">
    <property type="entry name" value="FAM172 FAMILY PROTEIN HOMOLOG CG10038"/>
    <property type="match status" value="1"/>
</dbReference>